<evidence type="ECO:0000313" key="10">
    <source>
        <dbReference type="EMBL" id="KAB7707810.1"/>
    </source>
</evidence>
<dbReference type="PROSITE" id="PS00737">
    <property type="entry name" value="THIOLASE_2"/>
    <property type="match status" value="1"/>
</dbReference>
<keyword evidence="3 7" id="KW-0808">Transferase</keyword>
<feature type="domain" description="Thiolase N-terminal" evidence="8">
    <location>
        <begin position="6"/>
        <end position="265"/>
    </location>
</feature>
<feature type="active site" description="Proton acceptor" evidence="6">
    <location>
        <position position="351"/>
    </location>
</feature>
<evidence type="ECO:0000259" key="8">
    <source>
        <dbReference type="Pfam" id="PF00108"/>
    </source>
</evidence>
<dbReference type="PROSITE" id="PS00098">
    <property type="entry name" value="THIOLASE_1"/>
    <property type="match status" value="1"/>
</dbReference>
<dbReference type="EMBL" id="WEIO01000002">
    <property type="protein sequence ID" value="KAB7707810.1"/>
    <property type="molecule type" value="Genomic_DNA"/>
</dbReference>
<protein>
    <recommendedName>
        <fullName evidence="2">acetyl-CoA C-acetyltransferase</fullName>
        <ecNumber evidence="2">2.3.1.9</ecNumber>
    </recommendedName>
    <alternativeName>
        <fullName evidence="5">Acetoacetyl-CoA thiolase</fullName>
    </alternativeName>
</protein>
<keyword evidence="11" id="KW-1185">Reference proteome</keyword>
<comment type="caution">
    <text evidence="10">The sequence shown here is derived from an EMBL/GenBank/DDBJ whole genome shotgun (WGS) entry which is preliminary data.</text>
</comment>
<evidence type="ECO:0000256" key="5">
    <source>
        <dbReference type="ARBA" id="ARBA00030755"/>
    </source>
</evidence>
<dbReference type="Pfam" id="PF02803">
    <property type="entry name" value="Thiolase_C"/>
    <property type="match status" value="1"/>
</dbReference>
<feature type="domain" description="Thiolase C-terminal" evidence="9">
    <location>
        <begin position="273"/>
        <end position="393"/>
    </location>
</feature>
<evidence type="ECO:0000256" key="2">
    <source>
        <dbReference type="ARBA" id="ARBA00012705"/>
    </source>
</evidence>
<organism evidence="10 11">
    <name type="scientific">Bacillus aerolatus</name>
    <dbReference type="NCBI Taxonomy" id="2653354"/>
    <lineage>
        <taxon>Bacteria</taxon>
        <taxon>Bacillati</taxon>
        <taxon>Bacillota</taxon>
        <taxon>Bacilli</taxon>
        <taxon>Bacillales</taxon>
        <taxon>Bacillaceae</taxon>
        <taxon>Bacillus</taxon>
    </lineage>
</organism>
<name>A0A6I1FHH1_9BACI</name>
<dbReference type="Pfam" id="PF00108">
    <property type="entry name" value="Thiolase_N"/>
    <property type="match status" value="1"/>
</dbReference>
<feature type="active site" description="Proton acceptor" evidence="6">
    <location>
        <position position="381"/>
    </location>
</feature>
<evidence type="ECO:0000256" key="4">
    <source>
        <dbReference type="ARBA" id="ARBA00023315"/>
    </source>
</evidence>
<accession>A0A6I1FHH1</accession>
<keyword evidence="4 7" id="KW-0012">Acyltransferase</keyword>
<dbReference type="PIRSF" id="PIRSF000429">
    <property type="entry name" value="Ac-CoA_Ac_transf"/>
    <property type="match status" value="1"/>
</dbReference>
<dbReference type="InterPro" id="IPR020617">
    <property type="entry name" value="Thiolase_C"/>
</dbReference>
<proteinExistence type="inferred from homology"/>
<dbReference type="PANTHER" id="PTHR18919:SF107">
    <property type="entry name" value="ACETYL-COA ACETYLTRANSFERASE, CYTOSOLIC"/>
    <property type="match status" value="1"/>
</dbReference>
<dbReference type="CDD" id="cd00751">
    <property type="entry name" value="thiolase"/>
    <property type="match status" value="1"/>
</dbReference>
<dbReference type="AlphaFoldDB" id="A0A6I1FHH1"/>
<evidence type="ECO:0000256" key="6">
    <source>
        <dbReference type="PIRSR" id="PIRSR000429-1"/>
    </source>
</evidence>
<dbReference type="InterPro" id="IPR020610">
    <property type="entry name" value="Thiolase_AS"/>
</dbReference>
<dbReference type="PANTHER" id="PTHR18919">
    <property type="entry name" value="ACETYL-COA C-ACYLTRANSFERASE"/>
    <property type="match status" value="1"/>
</dbReference>
<dbReference type="InterPro" id="IPR016039">
    <property type="entry name" value="Thiolase-like"/>
</dbReference>
<dbReference type="InterPro" id="IPR020615">
    <property type="entry name" value="Thiolase_acyl_enz_int_AS"/>
</dbReference>
<dbReference type="PROSITE" id="PS00099">
    <property type="entry name" value="THIOLASE_3"/>
    <property type="match status" value="1"/>
</dbReference>
<dbReference type="NCBIfam" id="TIGR01930">
    <property type="entry name" value="AcCoA-C-Actrans"/>
    <property type="match status" value="1"/>
</dbReference>
<evidence type="ECO:0000256" key="3">
    <source>
        <dbReference type="ARBA" id="ARBA00022679"/>
    </source>
</evidence>
<reference evidence="10 11" key="1">
    <citation type="submission" date="2019-10" db="EMBL/GenBank/DDBJ databases">
        <title>Bacillus aerolatum sp. nov., isolated from bioaerosol of sport playgrounds.</title>
        <authorList>
            <person name="Chen P."/>
            <person name="Zhang G."/>
        </authorList>
    </citation>
    <scope>NUCLEOTIDE SEQUENCE [LARGE SCALE GENOMIC DNA]</scope>
    <source>
        <strain evidence="10 11">CX253</strain>
    </source>
</reference>
<sequence>MGNERVVIVEGVRTPIGRYGGALKDVNSGFLGAHVIQKVLEKAGVSANQVNEVIMGEVRQSTESSNVARVAALRAGVPAEAPAFTINRLCASGMQAIASGVQQIQSGQAEIVVAGGTESMSCSPVYLRGSRFGGDKAHLVDSNLEAGQQPKEIYGDRMGMGNTAENVAEKYRISRDDQDQFAIESQQKAAAAIEKGVFKEEIVPYEVSAKKKTLLVDTDEHPRPETTIEKLAALKPAFKKDGSVTAGNACGRNDGAAAVLLMTEEEANSRQLQTKAVIVDWAAVGVSPEIMGIGPVPAINKLLERTGIAMDEIDLFEVNEAFASQALAVQRELGIDSNKLNVNGGAIALGHPVGATGTRIVVSLMYELVRRGGRYGIASLCVGGGQGMAIMIENTSWSGN</sequence>
<dbReference type="InterPro" id="IPR020616">
    <property type="entry name" value="Thiolase_N"/>
</dbReference>
<dbReference type="SUPFAM" id="SSF53901">
    <property type="entry name" value="Thiolase-like"/>
    <property type="match status" value="2"/>
</dbReference>
<dbReference type="Gene3D" id="3.40.47.10">
    <property type="match status" value="2"/>
</dbReference>
<dbReference type="EC" id="2.3.1.9" evidence="2"/>
<gene>
    <name evidence="10" type="ORF">F9802_03610</name>
</gene>
<dbReference type="InterPro" id="IPR002155">
    <property type="entry name" value="Thiolase"/>
</dbReference>
<evidence type="ECO:0000259" key="9">
    <source>
        <dbReference type="Pfam" id="PF02803"/>
    </source>
</evidence>
<dbReference type="GO" id="GO:0003985">
    <property type="term" value="F:acetyl-CoA C-acetyltransferase activity"/>
    <property type="evidence" value="ECO:0007669"/>
    <property type="project" value="UniProtKB-EC"/>
</dbReference>
<evidence type="ECO:0000313" key="11">
    <source>
        <dbReference type="Proteomes" id="UP000429595"/>
    </source>
</evidence>
<feature type="active site" description="Acyl-thioester intermediate" evidence="6">
    <location>
        <position position="90"/>
    </location>
</feature>
<dbReference type="RefSeq" id="WP_152149797.1">
    <property type="nucleotide sequence ID" value="NZ_WEIO01000002.1"/>
</dbReference>
<dbReference type="FunFam" id="3.40.47.10:FF:000010">
    <property type="entry name" value="Acetyl-CoA acetyltransferase (Thiolase)"/>
    <property type="match status" value="1"/>
</dbReference>
<comment type="similarity">
    <text evidence="1 7">Belongs to the thiolase-like superfamily. Thiolase family.</text>
</comment>
<dbReference type="InterPro" id="IPR020613">
    <property type="entry name" value="Thiolase_CS"/>
</dbReference>
<evidence type="ECO:0000256" key="1">
    <source>
        <dbReference type="ARBA" id="ARBA00010982"/>
    </source>
</evidence>
<evidence type="ECO:0000256" key="7">
    <source>
        <dbReference type="RuleBase" id="RU003557"/>
    </source>
</evidence>
<dbReference type="Proteomes" id="UP000429595">
    <property type="component" value="Unassembled WGS sequence"/>
</dbReference>